<dbReference type="EMBL" id="JAPDMQ010000251">
    <property type="protein sequence ID" value="KAK0529179.1"/>
    <property type="molecule type" value="Genomic_DNA"/>
</dbReference>
<proteinExistence type="predicted"/>
<dbReference type="AlphaFoldDB" id="A0AAN6JK11"/>
<dbReference type="PANTHER" id="PTHR12834:SF12">
    <property type="entry name" value="SIGNAL RECOGNITION PARTICLE 9 KDA PROTEIN"/>
    <property type="match status" value="1"/>
</dbReference>
<dbReference type="InterPro" id="IPR039914">
    <property type="entry name" value="SRP9-like"/>
</dbReference>
<evidence type="ECO:0000259" key="2">
    <source>
        <dbReference type="Pfam" id="PF05486"/>
    </source>
</evidence>
<dbReference type="GO" id="GO:0008312">
    <property type="term" value="F:7S RNA binding"/>
    <property type="evidence" value="ECO:0007669"/>
    <property type="project" value="InterPro"/>
</dbReference>
<comment type="caution">
    <text evidence="3">The sequence shown here is derived from an EMBL/GenBank/DDBJ whole genome shotgun (WGS) entry which is preliminary data.</text>
</comment>
<evidence type="ECO:0000313" key="4">
    <source>
        <dbReference type="Proteomes" id="UP001176521"/>
    </source>
</evidence>
<reference evidence="3" key="1">
    <citation type="journal article" date="2023" name="PhytoFront">
        <title>Draft Genome Resources of Seven Strains of Tilletia horrida, Causal Agent of Kernel Smut of Rice.</title>
        <authorList>
            <person name="Khanal S."/>
            <person name="Antony Babu S."/>
            <person name="Zhou X.G."/>
        </authorList>
    </citation>
    <scope>NUCLEOTIDE SEQUENCE</scope>
    <source>
        <strain evidence="3">TX3</strain>
    </source>
</reference>
<name>A0AAN6JK11_9BASI</name>
<organism evidence="3 4">
    <name type="scientific">Tilletia horrida</name>
    <dbReference type="NCBI Taxonomy" id="155126"/>
    <lineage>
        <taxon>Eukaryota</taxon>
        <taxon>Fungi</taxon>
        <taxon>Dikarya</taxon>
        <taxon>Basidiomycota</taxon>
        <taxon>Ustilaginomycotina</taxon>
        <taxon>Exobasidiomycetes</taxon>
        <taxon>Tilletiales</taxon>
        <taxon>Tilletiaceae</taxon>
        <taxon>Tilletia</taxon>
    </lineage>
</organism>
<feature type="compositionally biased region" description="Gly residues" evidence="1">
    <location>
        <begin position="124"/>
        <end position="144"/>
    </location>
</feature>
<dbReference type="Gene3D" id="3.30.720.10">
    <property type="entry name" value="Signal recognition particle alu RNA binding heterodimer, srp9/1"/>
    <property type="match status" value="1"/>
</dbReference>
<protein>
    <recommendedName>
        <fullName evidence="2">SRP9 domain-containing protein</fullName>
    </recommendedName>
</protein>
<dbReference type="PANTHER" id="PTHR12834">
    <property type="entry name" value="SIGNAL RECOGNITION PARTICLE 9 KDA PROTEIN"/>
    <property type="match status" value="1"/>
</dbReference>
<dbReference type="Proteomes" id="UP001176521">
    <property type="component" value="Unassembled WGS sequence"/>
</dbReference>
<dbReference type="GO" id="GO:0006614">
    <property type="term" value="P:SRP-dependent cotranslational protein targeting to membrane"/>
    <property type="evidence" value="ECO:0007669"/>
    <property type="project" value="InterPro"/>
</dbReference>
<dbReference type="SUPFAM" id="SSF54762">
    <property type="entry name" value="Signal recognition particle alu RNA binding heterodimer, SRP9/14"/>
    <property type="match status" value="1"/>
</dbReference>
<gene>
    <name evidence="3" type="ORF">OC842_004326</name>
</gene>
<dbReference type="Pfam" id="PF05486">
    <property type="entry name" value="SRP9-21"/>
    <property type="match status" value="1"/>
</dbReference>
<evidence type="ECO:0000256" key="1">
    <source>
        <dbReference type="SAM" id="MobiDB-lite"/>
    </source>
</evidence>
<dbReference type="InterPro" id="IPR039432">
    <property type="entry name" value="SRP9_dom"/>
</dbReference>
<feature type="domain" description="SRP9" evidence="2">
    <location>
        <begin position="5"/>
        <end position="73"/>
    </location>
</feature>
<keyword evidence="4" id="KW-1185">Reference proteome</keyword>
<dbReference type="InterPro" id="IPR009018">
    <property type="entry name" value="Signal_recog_particle_SRP9/14"/>
</dbReference>
<evidence type="ECO:0000313" key="3">
    <source>
        <dbReference type="EMBL" id="KAK0529179.1"/>
    </source>
</evidence>
<dbReference type="GO" id="GO:0005786">
    <property type="term" value="C:signal recognition particle, endoplasmic reticulum targeting"/>
    <property type="evidence" value="ECO:0007669"/>
    <property type="project" value="TreeGrafter"/>
</dbReference>
<feature type="compositionally biased region" description="Basic residues" evidence="1">
    <location>
        <begin position="145"/>
        <end position="154"/>
    </location>
</feature>
<feature type="region of interest" description="Disordered" evidence="1">
    <location>
        <begin position="106"/>
        <end position="154"/>
    </location>
</feature>
<accession>A0AAN6JK11</accession>
<sequence length="154" mass="15462">MVYTKTWATFQSQCLELYAQNPTKTRYLIKAHPATQWLTLKVTDDKTVIKFKTRSAAILNRFETFNKDLAARMVGLPLPSQLQAEAEAAAAAAAAAAASAAASSSAMDVDGDAGGKASQAGKAAGAGGAAAGSGTGGAGGGGGGGKKKKKKGKK</sequence>